<organism evidence="8 9">
    <name type="scientific">Haloarcula salinisoli</name>
    <dbReference type="NCBI Taxonomy" id="2487746"/>
    <lineage>
        <taxon>Archaea</taxon>
        <taxon>Methanobacteriati</taxon>
        <taxon>Methanobacteriota</taxon>
        <taxon>Stenosarchaea group</taxon>
        <taxon>Halobacteria</taxon>
        <taxon>Halobacteriales</taxon>
        <taxon>Haloarculaceae</taxon>
        <taxon>Haloarcula</taxon>
    </lineage>
</organism>
<keyword evidence="8" id="KW-0503">Monooxygenase</keyword>
<evidence type="ECO:0000256" key="2">
    <source>
        <dbReference type="ARBA" id="ARBA00004924"/>
    </source>
</evidence>
<dbReference type="Proteomes" id="UP000783863">
    <property type="component" value="Unassembled WGS sequence"/>
</dbReference>
<comment type="caution">
    <text evidence="8">The sequence shown here is derived from an EMBL/GenBank/DDBJ whole genome shotgun (WGS) entry which is preliminary data.</text>
</comment>
<comment type="cofactor">
    <cofactor evidence="1">
        <name>FAD</name>
        <dbReference type="ChEBI" id="CHEBI:57692"/>
    </cofactor>
</comment>
<protein>
    <submittedName>
        <fullName evidence="8">SidA/IucD/PvdA family monooxygenase</fullName>
    </submittedName>
</protein>
<accession>A0A8J7YNK6</accession>
<evidence type="ECO:0000256" key="5">
    <source>
        <dbReference type="ARBA" id="ARBA00022827"/>
    </source>
</evidence>
<evidence type="ECO:0000256" key="7">
    <source>
        <dbReference type="ARBA" id="ARBA00023002"/>
    </source>
</evidence>
<evidence type="ECO:0000256" key="4">
    <source>
        <dbReference type="ARBA" id="ARBA00022630"/>
    </source>
</evidence>
<keyword evidence="7" id="KW-0560">Oxidoreductase</keyword>
<proteinExistence type="inferred from homology"/>
<dbReference type="GO" id="GO:0004497">
    <property type="term" value="F:monooxygenase activity"/>
    <property type="evidence" value="ECO:0007669"/>
    <property type="project" value="UniProtKB-KW"/>
</dbReference>
<keyword evidence="9" id="KW-1185">Reference proteome</keyword>
<sequence>MKSPSYDVVGIGIGPSNLALAALLNETEEPVDALFLEQKSSFGWHEDMLIEGTALMSSILGDMVTPVDPTNSHSFLNYLHEQGRFQEFHNYDNPKIPRREFNNYCKWVAERVDNCEFSRRVESVTDNGSGFEIQATDPETGEMETYHSSNIVLGVGMKPYVPESLRGHPKEDVFHSSVYLSQRDRCLDADSITVVGSGQSAAEIVLDLLRKQPDNEYRLDWFTRSDGFYPVDPSDLTREIRTPDYIDYFHDLPQETSEERVEQQDLLYKGISPATSAAIYDTLYHHSIEDDPTFGMLAKTEVQSLEDGPSGAYRLKCQQREEDERFYHDSEVVILGTGYNRPIPEFLDPLHEHIEFAGENQFEIGENFEVGTTGLDGSIFAQNRGFHEHGFNTADLSISPYQGAKIINEVVGEEVYSVGEGDRFQSFGTDQFLEQSPNSRELERPITDD</sequence>
<evidence type="ECO:0000256" key="6">
    <source>
        <dbReference type="ARBA" id="ARBA00022857"/>
    </source>
</evidence>
<keyword evidence="6" id="KW-0521">NADP</keyword>
<dbReference type="EMBL" id="RKLQ01000007">
    <property type="protein sequence ID" value="MBX0306034.1"/>
    <property type="molecule type" value="Genomic_DNA"/>
</dbReference>
<keyword evidence="4" id="KW-0285">Flavoprotein</keyword>
<dbReference type="InterPro" id="IPR036188">
    <property type="entry name" value="FAD/NAD-bd_sf"/>
</dbReference>
<name>A0A8J7YNK6_9EURY</name>
<comment type="similarity">
    <text evidence="3">Belongs to the lysine N(6)-hydroxylase/L-ornithine N(5)-oxygenase family.</text>
</comment>
<evidence type="ECO:0000313" key="9">
    <source>
        <dbReference type="Proteomes" id="UP000783863"/>
    </source>
</evidence>
<gene>
    <name evidence="8" type="ORF">EGD98_20515</name>
</gene>
<evidence type="ECO:0000313" key="8">
    <source>
        <dbReference type="EMBL" id="MBX0306034.1"/>
    </source>
</evidence>
<dbReference type="PANTHER" id="PTHR42802:SF1">
    <property type="entry name" value="L-ORNITHINE N(5)-MONOOXYGENASE"/>
    <property type="match status" value="1"/>
</dbReference>
<dbReference type="PANTHER" id="PTHR42802">
    <property type="entry name" value="MONOOXYGENASE"/>
    <property type="match status" value="1"/>
</dbReference>
<dbReference type="RefSeq" id="WP_220590227.1">
    <property type="nucleotide sequence ID" value="NZ_RKLQ01000007.1"/>
</dbReference>
<comment type="pathway">
    <text evidence="2">Siderophore biosynthesis.</text>
</comment>
<keyword evidence="5" id="KW-0274">FAD</keyword>
<reference evidence="8" key="1">
    <citation type="submission" date="2021-06" db="EMBL/GenBank/DDBJ databases">
        <title>Halomicroarcula sp. F24A a new haloarchaeum isolated from saline soil.</title>
        <authorList>
            <person name="Duran-Viseras A."/>
            <person name="Sanchez-Porro C."/>
            <person name="Ventosa A."/>
        </authorList>
    </citation>
    <scope>NUCLEOTIDE SEQUENCE</scope>
    <source>
        <strain evidence="8">F24A</strain>
    </source>
</reference>
<dbReference type="Gene3D" id="3.50.50.60">
    <property type="entry name" value="FAD/NAD(P)-binding domain"/>
    <property type="match status" value="1"/>
</dbReference>
<dbReference type="AlphaFoldDB" id="A0A8J7YNK6"/>
<dbReference type="InterPro" id="IPR025700">
    <property type="entry name" value="Lys/Orn_oxygenase"/>
</dbReference>
<evidence type="ECO:0000256" key="3">
    <source>
        <dbReference type="ARBA" id="ARBA00007588"/>
    </source>
</evidence>
<dbReference type="SUPFAM" id="SSF51905">
    <property type="entry name" value="FAD/NAD(P)-binding domain"/>
    <property type="match status" value="1"/>
</dbReference>
<evidence type="ECO:0000256" key="1">
    <source>
        <dbReference type="ARBA" id="ARBA00001974"/>
    </source>
</evidence>
<dbReference type="Pfam" id="PF13434">
    <property type="entry name" value="Lys_Orn_oxgnase"/>
    <property type="match status" value="1"/>
</dbReference>